<keyword evidence="12" id="KW-1185">Reference proteome</keyword>
<dbReference type="Gene3D" id="2.60.120.650">
    <property type="entry name" value="Cupin"/>
    <property type="match status" value="1"/>
</dbReference>
<dbReference type="InterPro" id="IPR041667">
    <property type="entry name" value="Cupin_8"/>
</dbReference>
<dbReference type="InterPro" id="IPR056520">
    <property type="entry name" value="ARM_KDM8_N"/>
</dbReference>
<evidence type="ECO:0000256" key="3">
    <source>
        <dbReference type="ARBA" id="ARBA00006801"/>
    </source>
</evidence>
<protein>
    <submittedName>
        <fullName evidence="11">G12037 protein</fullName>
    </submittedName>
</protein>
<name>A0ABP1GE21_9CHLO</name>
<dbReference type="PANTHER" id="PTHR12461:SF105">
    <property type="entry name" value="HYPOXIA-INDUCIBLE FACTOR 1-ALPHA INHIBITOR"/>
    <property type="match status" value="1"/>
</dbReference>
<sequence>MSELARVAGAGFCRLLTMTMSTIQASVASSKDTVAPSAESTAAADLEVVQEAAWEKLHTGCWKDVEPAWRDAYALACLLRALVRLSRLHVSPPAVSKPPCSAAASDSLLRVSPSQSKHLQQTGEQVDTHGRTASTEGQHAELESLAAEPLRGRQQPSSTLHCGKVLREDPSKPVRTGGRPEEHTETQDGNTGSPAGRAIEAAMRELDLGIMMGGHTYQDSLHAAVAIAQKAWIECSAAGSAVPIQQDPVRREDSACEQGKHKQPESDKKRKRPTSENSIGECASSGPTNGTDCNTVPKVGQSSKAAAWAPAELSHERLCKLQQQLPPGSLGSREVPSEQLPSLDCFLELYMCSGPHGQPCRMTGCMTHWPALERWQHPEYLLAVAGQRTVPVELGKHYLAEGWGQSLISLGDFLRRHVMEAGEEGHEAEDSQAGLAAKAAQAVGYLAQHPLFEQIPELARDIREPEYCSLGKGVLHSVNAWLGPAGTVTPLHHDPHHNVLAQVVGVKYVRLYPPSATRRLCPFQEGLTTNASQVDVAAPDLSRFPEFEGLPHQDTLLRPGEMLYIPPGWWHYVQSLSVSFSVSFWWS</sequence>
<keyword evidence="5" id="KW-0223">Dioxygenase</keyword>
<dbReference type="Pfam" id="PF13621">
    <property type="entry name" value="Cupin_8"/>
    <property type="match status" value="1"/>
</dbReference>
<keyword evidence="6" id="KW-0560">Oxidoreductase</keyword>
<evidence type="ECO:0000313" key="12">
    <source>
        <dbReference type="Proteomes" id="UP001497392"/>
    </source>
</evidence>
<dbReference type="Pfam" id="PF24472">
    <property type="entry name" value="ARM_KDM8_N"/>
    <property type="match status" value="1"/>
</dbReference>
<feature type="region of interest" description="Disordered" evidence="9">
    <location>
        <begin position="240"/>
        <end position="297"/>
    </location>
</feature>
<evidence type="ECO:0000256" key="9">
    <source>
        <dbReference type="SAM" id="MobiDB-lite"/>
    </source>
</evidence>
<dbReference type="InterPro" id="IPR003347">
    <property type="entry name" value="JmjC_dom"/>
</dbReference>
<gene>
    <name evidence="11" type="primary">g12037</name>
    <name evidence="11" type="ORF">VP750_LOCUS10740</name>
</gene>
<feature type="compositionally biased region" description="Basic and acidic residues" evidence="9">
    <location>
        <begin position="165"/>
        <end position="186"/>
    </location>
</feature>
<dbReference type="EMBL" id="CAXHTA020000019">
    <property type="protein sequence ID" value="CAL5228834.1"/>
    <property type="molecule type" value="Genomic_DNA"/>
</dbReference>
<feature type="domain" description="JmjC" evidence="10">
    <location>
        <begin position="444"/>
        <end position="587"/>
    </location>
</feature>
<comment type="similarity">
    <text evidence="3">Belongs to the JARID1 histone demethylase family.</text>
</comment>
<evidence type="ECO:0000256" key="5">
    <source>
        <dbReference type="ARBA" id="ARBA00022964"/>
    </source>
</evidence>
<keyword evidence="7" id="KW-0408">Iron</keyword>
<reference evidence="11 12" key="1">
    <citation type="submission" date="2024-06" db="EMBL/GenBank/DDBJ databases">
        <authorList>
            <person name="Kraege A."/>
            <person name="Thomma B."/>
        </authorList>
    </citation>
    <scope>NUCLEOTIDE SEQUENCE [LARGE SCALE GENOMIC DNA]</scope>
</reference>
<comment type="cofactor">
    <cofactor evidence="1">
        <name>Fe(2+)</name>
        <dbReference type="ChEBI" id="CHEBI:29033"/>
    </cofactor>
</comment>
<feature type="compositionally biased region" description="Polar residues" evidence="9">
    <location>
        <begin position="285"/>
        <end position="297"/>
    </location>
</feature>
<feature type="compositionally biased region" description="Basic and acidic residues" evidence="9">
    <location>
        <begin position="248"/>
        <end position="268"/>
    </location>
</feature>
<evidence type="ECO:0000259" key="10">
    <source>
        <dbReference type="PROSITE" id="PS51184"/>
    </source>
</evidence>
<keyword evidence="4" id="KW-0479">Metal-binding</keyword>
<organism evidence="11 12">
    <name type="scientific">Coccomyxa viridis</name>
    <dbReference type="NCBI Taxonomy" id="1274662"/>
    <lineage>
        <taxon>Eukaryota</taxon>
        <taxon>Viridiplantae</taxon>
        <taxon>Chlorophyta</taxon>
        <taxon>core chlorophytes</taxon>
        <taxon>Trebouxiophyceae</taxon>
        <taxon>Trebouxiophyceae incertae sedis</taxon>
        <taxon>Coccomyxaceae</taxon>
        <taxon>Coccomyxa</taxon>
    </lineage>
</organism>
<proteinExistence type="inferred from homology"/>
<dbReference type="PROSITE" id="PS51184">
    <property type="entry name" value="JMJC"/>
    <property type="match status" value="1"/>
</dbReference>
<dbReference type="PANTHER" id="PTHR12461">
    <property type="entry name" value="HYPOXIA-INDUCIBLE FACTOR 1 ALPHA INHIBITOR-RELATED"/>
    <property type="match status" value="1"/>
</dbReference>
<evidence type="ECO:0000256" key="1">
    <source>
        <dbReference type="ARBA" id="ARBA00001954"/>
    </source>
</evidence>
<dbReference type="Proteomes" id="UP001497392">
    <property type="component" value="Unassembled WGS sequence"/>
</dbReference>
<evidence type="ECO:0000256" key="6">
    <source>
        <dbReference type="ARBA" id="ARBA00023002"/>
    </source>
</evidence>
<evidence type="ECO:0000313" key="11">
    <source>
        <dbReference type="EMBL" id="CAL5228834.1"/>
    </source>
</evidence>
<evidence type="ECO:0000256" key="4">
    <source>
        <dbReference type="ARBA" id="ARBA00022723"/>
    </source>
</evidence>
<evidence type="ECO:0000256" key="7">
    <source>
        <dbReference type="ARBA" id="ARBA00023004"/>
    </source>
</evidence>
<evidence type="ECO:0000256" key="2">
    <source>
        <dbReference type="ARBA" id="ARBA00004123"/>
    </source>
</evidence>
<comment type="caution">
    <text evidence="11">The sequence shown here is derived from an EMBL/GenBank/DDBJ whole genome shotgun (WGS) entry which is preliminary data.</text>
</comment>
<dbReference type="SUPFAM" id="SSF51197">
    <property type="entry name" value="Clavaminate synthase-like"/>
    <property type="match status" value="1"/>
</dbReference>
<keyword evidence="8" id="KW-0539">Nucleus</keyword>
<accession>A0ABP1GE21</accession>
<dbReference type="SMART" id="SM00558">
    <property type="entry name" value="JmjC"/>
    <property type="match status" value="1"/>
</dbReference>
<feature type="region of interest" description="Disordered" evidence="9">
    <location>
        <begin position="106"/>
        <end position="195"/>
    </location>
</feature>
<comment type="subcellular location">
    <subcellularLocation>
        <location evidence="2">Nucleus</location>
    </subcellularLocation>
</comment>
<feature type="compositionally biased region" description="Polar residues" evidence="9">
    <location>
        <begin position="112"/>
        <end position="137"/>
    </location>
</feature>
<evidence type="ECO:0000256" key="8">
    <source>
        <dbReference type="ARBA" id="ARBA00023242"/>
    </source>
</evidence>